<evidence type="ECO:0000313" key="2">
    <source>
        <dbReference type="EMBL" id="KAL3660555.1"/>
    </source>
</evidence>
<evidence type="ECO:0000313" key="3">
    <source>
        <dbReference type="Proteomes" id="UP001632037"/>
    </source>
</evidence>
<accession>A0ABD3F171</accession>
<organism evidence="2 3">
    <name type="scientific">Phytophthora oleae</name>
    <dbReference type="NCBI Taxonomy" id="2107226"/>
    <lineage>
        <taxon>Eukaryota</taxon>
        <taxon>Sar</taxon>
        <taxon>Stramenopiles</taxon>
        <taxon>Oomycota</taxon>
        <taxon>Peronosporomycetes</taxon>
        <taxon>Peronosporales</taxon>
        <taxon>Peronosporaceae</taxon>
        <taxon>Phytophthora</taxon>
    </lineage>
</organism>
<proteinExistence type="predicted"/>
<gene>
    <name evidence="2" type="ORF">V7S43_014310</name>
</gene>
<comment type="caution">
    <text evidence="2">The sequence shown here is derived from an EMBL/GenBank/DDBJ whole genome shotgun (WGS) entry which is preliminary data.</text>
</comment>
<reference evidence="2 3" key="1">
    <citation type="submission" date="2024-09" db="EMBL/GenBank/DDBJ databases">
        <title>Genome sequencing and assembly of Phytophthora oleae, isolate VK10A, causative agent of rot of olive drupes.</title>
        <authorList>
            <person name="Conti Taguali S."/>
            <person name="Riolo M."/>
            <person name="La Spada F."/>
            <person name="Cacciola S.O."/>
            <person name="Dionisio G."/>
        </authorList>
    </citation>
    <scope>NUCLEOTIDE SEQUENCE [LARGE SCALE GENOMIC DNA]</scope>
    <source>
        <strain evidence="2 3">VK10A</strain>
    </source>
</reference>
<feature type="compositionally biased region" description="Acidic residues" evidence="1">
    <location>
        <begin position="92"/>
        <end position="103"/>
    </location>
</feature>
<name>A0ABD3F171_9STRA</name>
<dbReference type="EMBL" id="JBIMZQ010000040">
    <property type="protein sequence ID" value="KAL3660555.1"/>
    <property type="molecule type" value="Genomic_DNA"/>
</dbReference>
<keyword evidence="3" id="KW-1185">Reference proteome</keyword>
<evidence type="ECO:0000256" key="1">
    <source>
        <dbReference type="SAM" id="MobiDB-lite"/>
    </source>
</evidence>
<protein>
    <submittedName>
        <fullName evidence="2">Uncharacterized protein</fullName>
    </submittedName>
</protein>
<sequence length="418" mass="47024">MDLLLDVQLQLSRVVASVTKPPRSFVTSCPTSTVLMTPVLIHIEQLLDEIRATTRAIVSKHSVLAIPSPITAKNTTEFADFRVKLESEDVVDYASETETEDDEKDGREEEQRDGGEIRDGIGGKRPRDAEDDEGEAQCKRQNTQLESEKDIQLRRSIEKVVQSATECSSLRKDAPTQIVWKAVTGLIQSSTHAIKQMLKMTQDGRIPDLKLADDFSEAMVQLPVIITHHHAKKKMSPNWIKTTSANLKHLYSYAKKNPTWPTCLSDSSIESTPEAIRGLWEVAAPDLLHKMEGFIEHVTKGGPLHADQMEKPVGKLASFFRKDFKSPKSREMAKRTEEEWGRFAVIGKVLAEWIYESQKAKKPPKMRKHLLRFDLQLKGFAKKNPNRVPPILLEASTILVEWLSQKNASKPATDLASS</sequence>
<dbReference type="AlphaFoldDB" id="A0ABD3F171"/>
<dbReference type="Proteomes" id="UP001632037">
    <property type="component" value="Unassembled WGS sequence"/>
</dbReference>
<feature type="compositionally biased region" description="Basic and acidic residues" evidence="1">
    <location>
        <begin position="104"/>
        <end position="128"/>
    </location>
</feature>
<feature type="region of interest" description="Disordered" evidence="1">
    <location>
        <begin position="92"/>
        <end position="149"/>
    </location>
</feature>